<dbReference type="EMBL" id="CM004400">
    <property type="protein sequence ID" value="OAY32104.1"/>
    <property type="molecule type" value="Genomic_DNA"/>
</dbReference>
<feature type="signal peptide" evidence="4">
    <location>
        <begin position="1"/>
        <end position="27"/>
    </location>
</feature>
<evidence type="ECO:0000259" key="5">
    <source>
        <dbReference type="SMART" id="SM00499"/>
    </source>
</evidence>
<dbReference type="SMART" id="SM00499">
    <property type="entry name" value="AAI"/>
    <property type="match status" value="1"/>
</dbReference>
<dbReference type="AlphaFoldDB" id="A0A2C9UNI9"/>
<evidence type="ECO:0000256" key="4">
    <source>
        <dbReference type="SAM" id="SignalP"/>
    </source>
</evidence>
<dbReference type="GO" id="GO:0008289">
    <property type="term" value="F:lipid binding"/>
    <property type="evidence" value="ECO:0007669"/>
    <property type="project" value="UniProtKB-KW"/>
</dbReference>
<dbReference type="InterPro" id="IPR036312">
    <property type="entry name" value="Bifun_inhib/LTP/seed_sf"/>
</dbReference>
<keyword evidence="3" id="KW-0446">Lipid-binding</keyword>
<keyword evidence="4" id="KW-0732">Signal</keyword>
<dbReference type="Proteomes" id="UP000091857">
    <property type="component" value="Chromosome 14"/>
</dbReference>
<dbReference type="SUPFAM" id="SSF47699">
    <property type="entry name" value="Bifunctional inhibitor/lipid-transfer protein/seed storage 2S albumin"/>
    <property type="match status" value="1"/>
</dbReference>
<dbReference type="OMA" id="CIPYARS"/>
<dbReference type="InterPro" id="IPR016140">
    <property type="entry name" value="Bifunc_inhib/LTP/seed_store"/>
</dbReference>
<evidence type="ECO:0000313" key="7">
    <source>
        <dbReference type="Proteomes" id="UP000091857"/>
    </source>
</evidence>
<comment type="function">
    <text evidence="3">Plant non-specific lipid-transfer proteins transfer phospholipids as well as galactolipids across membranes. May play a role in wax or cutin deposition in the cell walls of expanding epidermal cells and certain secretory tissues.</text>
</comment>
<proteinExistence type="inferred from homology"/>
<dbReference type="InterPro" id="IPR000528">
    <property type="entry name" value="Plant_nsLTP"/>
</dbReference>
<dbReference type="PRINTS" id="PR00382">
    <property type="entry name" value="LIPIDTRNSFER"/>
</dbReference>
<dbReference type="OrthoDB" id="1890443at2759"/>
<organism evidence="6 7">
    <name type="scientific">Manihot esculenta</name>
    <name type="common">Cassava</name>
    <name type="synonym">Jatropha manihot</name>
    <dbReference type="NCBI Taxonomy" id="3983"/>
    <lineage>
        <taxon>Eukaryota</taxon>
        <taxon>Viridiplantae</taxon>
        <taxon>Streptophyta</taxon>
        <taxon>Embryophyta</taxon>
        <taxon>Tracheophyta</taxon>
        <taxon>Spermatophyta</taxon>
        <taxon>Magnoliopsida</taxon>
        <taxon>eudicotyledons</taxon>
        <taxon>Gunneridae</taxon>
        <taxon>Pentapetalae</taxon>
        <taxon>rosids</taxon>
        <taxon>fabids</taxon>
        <taxon>Malpighiales</taxon>
        <taxon>Euphorbiaceae</taxon>
        <taxon>Crotonoideae</taxon>
        <taxon>Manihoteae</taxon>
        <taxon>Manihot</taxon>
    </lineage>
</organism>
<dbReference type="Gene3D" id="1.10.110.10">
    <property type="entry name" value="Plant lipid-transfer and hydrophobic proteins"/>
    <property type="match status" value="1"/>
</dbReference>
<evidence type="ECO:0000313" key="6">
    <source>
        <dbReference type="EMBL" id="OAY32104.1"/>
    </source>
</evidence>
<dbReference type="CDD" id="cd01960">
    <property type="entry name" value="nsLTP1"/>
    <property type="match status" value="1"/>
</dbReference>
<feature type="chain" id="PRO_5013039308" description="Non-specific lipid-transfer protein" evidence="4">
    <location>
        <begin position="28"/>
        <end position="119"/>
    </location>
</feature>
<keyword evidence="3" id="KW-0813">Transport</keyword>
<dbReference type="GO" id="GO:0006869">
    <property type="term" value="P:lipid transport"/>
    <property type="evidence" value="ECO:0007669"/>
    <property type="project" value="InterPro"/>
</dbReference>
<evidence type="ECO:0000256" key="1">
    <source>
        <dbReference type="ARBA" id="ARBA00009748"/>
    </source>
</evidence>
<accession>A0A2C9UNI9</accession>
<dbReference type="PANTHER" id="PTHR33076">
    <property type="entry name" value="NON-SPECIFIC LIPID-TRANSFER PROTEIN 2-RELATED"/>
    <property type="match status" value="1"/>
</dbReference>
<name>A0A2C9UNI9_MANES</name>
<dbReference type="PROSITE" id="PS00597">
    <property type="entry name" value="PLANT_LTP"/>
    <property type="match status" value="1"/>
</dbReference>
<comment type="caution">
    <text evidence="6">The sequence shown here is derived from an EMBL/GenBank/DDBJ whole genome shotgun (WGS) entry which is preliminary data.</text>
</comment>
<keyword evidence="7" id="KW-1185">Reference proteome</keyword>
<keyword evidence="2" id="KW-1015">Disulfide bond</keyword>
<feature type="domain" description="Bifunctional inhibitor/plant lipid transfer protein/seed storage helical" evidence="5">
    <location>
        <begin position="31"/>
        <end position="115"/>
    </location>
</feature>
<reference evidence="7" key="1">
    <citation type="journal article" date="2016" name="Nat. Biotechnol.">
        <title>Sequencing wild and cultivated cassava and related species reveals extensive interspecific hybridization and genetic diversity.</title>
        <authorList>
            <person name="Bredeson J.V."/>
            <person name="Lyons J.B."/>
            <person name="Prochnik S.E."/>
            <person name="Wu G.A."/>
            <person name="Ha C.M."/>
            <person name="Edsinger-Gonzales E."/>
            <person name="Grimwood J."/>
            <person name="Schmutz J."/>
            <person name="Rabbi I.Y."/>
            <person name="Egesi C."/>
            <person name="Nauluvula P."/>
            <person name="Lebot V."/>
            <person name="Ndunguru J."/>
            <person name="Mkamilo G."/>
            <person name="Bart R.S."/>
            <person name="Setter T.L."/>
            <person name="Gleadow R.M."/>
            <person name="Kulakow P."/>
            <person name="Ferguson M.E."/>
            <person name="Rounsley S."/>
            <person name="Rokhsar D.S."/>
        </authorList>
    </citation>
    <scope>NUCLEOTIDE SEQUENCE [LARGE SCALE GENOMIC DNA]</scope>
    <source>
        <strain evidence="7">cv. AM560-2</strain>
    </source>
</reference>
<dbReference type="Gramene" id="Manes.14G166500.1.v8.1">
    <property type="protein sequence ID" value="Manes.14G166500.1.v8.1.CDS"/>
    <property type="gene ID" value="Manes.14G166500.v8.1"/>
</dbReference>
<evidence type="ECO:0000256" key="3">
    <source>
        <dbReference type="RuleBase" id="RU000628"/>
    </source>
</evidence>
<protein>
    <recommendedName>
        <fullName evidence="3">Non-specific lipid-transfer protein</fullName>
    </recommendedName>
</protein>
<gene>
    <name evidence="6" type="ORF">MANES_14G166500v8</name>
</gene>
<evidence type="ECO:0000256" key="2">
    <source>
        <dbReference type="ARBA" id="ARBA00023157"/>
    </source>
</evidence>
<sequence length="119" mass="11984">MASSMATTLACVVVMCMVVGAPMAAQATITCGEVSSKLTPCISYLTGRGPLVPGCCAGVKALNAEAKTTPDRQQACKCLKSNAAQIPGINYSLAGGLAGKCGVSIPFQVSPNVDCSKVK</sequence>
<comment type="similarity">
    <text evidence="1 3">Belongs to the plant LTP family.</text>
</comment>
<dbReference type="STRING" id="3983.A0A2C9UNI9"/>
<dbReference type="Pfam" id="PF00234">
    <property type="entry name" value="Tryp_alpha_amyl"/>
    <property type="match status" value="1"/>
</dbReference>